<gene>
    <name evidence="2" type="ORF">RZS32_016185</name>
</gene>
<reference evidence="2 3" key="1">
    <citation type="submission" date="2024-02" db="EMBL/GenBank/DDBJ databases">
        <title>Roseovarius strain W115 nov., isolated from a marine algae.</title>
        <authorList>
            <person name="Lee M.W."/>
            <person name="Lee J.K."/>
            <person name="Kim J.M."/>
            <person name="Choi D.G."/>
            <person name="Baek J.H."/>
            <person name="Bayburt H."/>
            <person name="Jung J.J."/>
            <person name="Han D.M."/>
            <person name="Jeon C.O."/>
        </authorList>
    </citation>
    <scope>NUCLEOTIDE SEQUENCE [LARGE SCALE GENOMIC DNA]</scope>
    <source>
        <strain evidence="2 3">W115</strain>
    </source>
</reference>
<dbReference type="EMBL" id="CP146606">
    <property type="protein sequence ID" value="WYK17908.1"/>
    <property type="molecule type" value="Genomic_DNA"/>
</dbReference>
<feature type="signal peptide" evidence="1">
    <location>
        <begin position="1"/>
        <end position="24"/>
    </location>
</feature>
<dbReference type="Proteomes" id="UP001281305">
    <property type="component" value="Chromosome"/>
</dbReference>
<sequence>MRFLTIAAMVLTLVLTFTVNTARAQDDLPESVFRDYDHMREVLDTNMMSRQIGVVMRNFGASDEMTPEQLSALENQVRGIFPQDFETAEIILRDELKNGWARELLAYYTGISYIYVAVFYHQREDFLVVPFFRFNTDMLELLAEF</sequence>
<evidence type="ECO:0000313" key="2">
    <source>
        <dbReference type="EMBL" id="WYK17908.1"/>
    </source>
</evidence>
<evidence type="ECO:0000256" key="1">
    <source>
        <dbReference type="SAM" id="SignalP"/>
    </source>
</evidence>
<evidence type="ECO:0008006" key="4">
    <source>
        <dbReference type="Google" id="ProtNLM"/>
    </source>
</evidence>
<accession>A0ABZ2TJE9</accession>
<keyword evidence="3" id="KW-1185">Reference proteome</keyword>
<feature type="chain" id="PRO_5046370994" description="DUF3887 domain-containing protein" evidence="1">
    <location>
        <begin position="25"/>
        <end position="145"/>
    </location>
</feature>
<name>A0ABZ2TJE9_9RHOB</name>
<proteinExistence type="predicted"/>
<organism evidence="2 3">
    <name type="scientific">Roseovarius rhodophyticola</name>
    <dbReference type="NCBI Taxonomy" id="3080827"/>
    <lineage>
        <taxon>Bacteria</taxon>
        <taxon>Pseudomonadati</taxon>
        <taxon>Pseudomonadota</taxon>
        <taxon>Alphaproteobacteria</taxon>
        <taxon>Rhodobacterales</taxon>
        <taxon>Roseobacteraceae</taxon>
        <taxon>Roseovarius</taxon>
    </lineage>
</organism>
<dbReference type="RefSeq" id="WP_317054595.1">
    <property type="nucleotide sequence ID" value="NZ_CP146606.1"/>
</dbReference>
<evidence type="ECO:0000313" key="3">
    <source>
        <dbReference type="Proteomes" id="UP001281305"/>
    </source>
</evidence>
<keyword evidence="1" id="KW-0732">Signal</keyword>
<protein>
    <recommendedName>
        <fullName evidence="4">DUF3887 domain-containing protein</fullName>
    </recommendedName>
</protein>